<comment type="caution">
    <text evidence="1">The sequence shown here is derived from an EMBL/GenBank/DDBJ whole genome shotgun (WGS) entry which is preliminary data.</text>
</comment>
<dbReference type="OrthoDB" id="8907997at2"/>
<accession>A0A3P3U8U4</accession>
<reference evidence="1 2" key="1">
    <citation type="submission" date="2018-11" db="EMBL/GenBank/DDBJ databases">
        <title>Genome sequencing of Paenibacillus sp. KCOM 3021 (= ChDC PVNT-B20).</title>
        <authorList>
            <person name="Kook J.-K."/>
            <person name="Park S.-N."/>
            <person name="Lim Y.K."/>
        </authorList>
    </citation>
    <scope>NUCLEOTIDE SEQUENCE [LARGE SCALE GENOMIC DNA]</scope>
    <source>
        <strain evidence="1 2">KCOM 3021</strain>
    </source>
</reference>
<evidence type="ECO:0000313" key="2">
    <source>
        <dbReference type="Proteomes" id="UP000267017"/>
    </source>
</evidence>
<dbReference type="AlphaFoldDB" id="A0A3P3U8U4"/>
<name>A0A3P3U8U4_9BACL</name>
<gene>
    <name evidence="1" type="ORF">EHV15_26260</name>
</gene>
<sequence length="177" mass="20884">MNKTFIENRLKNALKRLYYFDHVIISNNSHERSITHRLAIHLGEVFYEGWDIDVEYNRNLGDTKKIDVINKLVKGLKGKIDNNEDIISGRRSVYPDIIVHRRNFAENLLVVEVKKMNVSEQLEQYDIDKLKAYITEETLKYQYAAFIKIGDPENNPKFDYKVISRDEWLTQGELNFG</sequence>
<organism evidence="1 2">
    <name type="scientific">Paenibacillus oralis</name>
    <dbReference type="NCBI Taxonomy" id="2490856"/>
    <lineage>
        <taxon>Bacteria</taxon>
        <taxon>Bacillati</taxon>
        <taxon>Bacillota</taxon>
        <taxon>Bacilli</taxon>
        <taxon>Bacillales</taxon>
        <taxon>Paenibacillaceae</taxon>
        <taxon>Paenibacillus</taxon>
    </lineage>
</organism>
<dbReference type="EMBL" id="RRCN01000001">
    <property type="protein sequence ID" value="RRJ66028.1"/>
    <property type="molecule type" value="Genomic_DNA"/>
</dbReference>
<evidence type="ECO:0008006" key="3">
    <source>
        <dbReference type="Google" id="ProtNLM"/>
    </source>
</evidence>
<keyword evidence="2" id="KW-1185">Reference proteome</keyword>
<dbReference type="RefSeq" id="WP_128633825.1">
    <property type="nucleotide sequence ID" value="NZ_RRCN01000001.1"/>
</dbReference>
<evidence type="ECO:0000313" key="1">
    <source>
        <dbReference type="EMBL" id="RRJ66028.1"/>
    </source>
</evidence>
<proteinExistence type="predicted"/>
<dbReference type="Proteomes" id="UP000267017">
    <property type="component" value="Unassembled WGS sequence"/>
</dbReference>
<protein>
    <recommendedName>
        <fullName evidence="3">Type I restriction enzyme R protein N-terminal domain-containing protein</fullName>
    </recommendedName>
</protein>